<protein>
    <submittedName>
        <fullName evidence="2">Uncharacterized protein</fullName>
    </submittedName>
</protein>
<feature type="region of interest" description="Disordered" evidence="1">
    <location>
        <begin position="86"/>
        <end position="106"/>
    </location>
</feature>
<evidence type="ECO:0000313" key="3">
    <source>
        <dbReference type="Proteomes" id="UP000005426"/>
    </source>
</evidence>
<dbReference type="Proteomes" id="UP000005426">
    <property type="component" value="Unassembled WGS sequence"/>
</dbReference>
<gene>
    <name evidence="2" type="ORF">TRIATDRAFT_273384</name>
</gene>
<proteinExistence type="predicted"/>
<dbReference type="AlphaFoldDB" id="G9NSY3"/>
<dbReference type="OrthoDB" id="4899924at2759"/>
<accession>G9NSY3</accession>
<dbReference type="HOGENOM" id="CLU_2223622_0_0_1"/>
<reference evidence="2 3" key="1">
    <citation type="journal article" date="2011" name="Genome Biol.">
        <title>Comparative genome sequence analysis underscores mycoparasitism as the ancestral life style of Trichoderma.</title>
        <authorList>
            <person name="Kubicek C.P."/>
            <person name="Herrera-Estrella A."/>
            <person name="Seidl-Seiboth V."/>
            <person name="Martinez D.A."/>
            <person name="Druzhinina I.S."/>
            <person name="Thon M."/>
            <person name="Zeilinger S."/>
            <person name="Casas-Flores S."/>
            <person name="Horwitz B.A."/>
            <person name="Mukherjee P.K."/>
            <person name="Mukherjee M."/>
            <person name="Kredics L."/>
            <person name="Alcaraz L.D."/>
            <person name="Aerts A."/>
            <person name="Antal Z."/>
            <person name="Atanasova L."/>
            <person name="Cervantes-Badillo M.G."/>
            <person name="Challacombe J."/>
            <person name="Chertkov O."/>
            <person name="McCluskey K."/>
            <person name="Coulpier F."/>
            <person name="Deshpande N."/>
            <person name="von Doehren H."/>
            <person name="Ebbole D.J."/>
            <person name="Esquivel-Naranjo E.U."/>
            <person name="Fekete E."/>
            <person name="Flipphi M."/>
            <person name="Glaser F."/>
            <person name="Gomez-Rodriguez E.Y."/>
            <person name="Gruber S."/>
            <person name="Han C."/>
            <person name="Henrissat B."/>
            <person name="Hermosa R."/>
            <person name="Hernandez-Onate M."/>
            <person name="Karaffa L."/>
            <person name="Kosti I."/>
            <person name="Le Crom S."/>
            <person name="Lindquist E."/>
            <person name="Lucas S."/>
            <person name="Luebeck M."/>
            <person name="Luebeck P.S."/>
            <person name="Margeot A."/>
            <person name="Metz B."/>
            <person name="Misra M."/>
            <person name="Nevalainen H."/>
            <person name="Omann M."/>
            <person name="Packer N."/>
            <person name="Perrone G."/>
            <person name="Uresti-Rivera E.E."/>
            <person name="Salamov A."/>
            <person name="Schmoll M."/>
            <person name="Seiboth B."/>
            <person name="Shapiro H."/>
            <person name="Sukno S."/>
            <person name="Tamayo-Ramos J.A."/>
            <person name="Tisch D."/>
            <person name="Wiest A."/>
            <person name="Wilkinson H.H."/>
            <person name="Zhang M."/>
            <person name="Coutinho P.M."/>
            <person name="Kenerley C.M."/>
            <person name="Monte E."/>
            <person name="Baker S.E."/>
            <person name="Grigoriev I.V."/>
        </authorList>
    </citation>
    <scope>NUCLEOTIDE SEQUENCE [LARGE SCALE GENOMIC DNA]</scope>
    <source>
        <strain evidence="3">ATCC 20476 / IMI 206040</strain>
    </source>
</reference>
<evidence type="ECO:0000256" key="1">
    <source>
        <dbReference type="SAM" id="MobiDB-lite"/>
    </source>
</evidence>
<organism evidence="2 3">
    <name type="scientific">Hypocrea atroviridis (strain ATCC 20476 / IMI 206040)</name>
    <name type="common">Trichoderma atroviride</name>
    <dbReference type="NCBI Taxonomy" id="452589"/>
    <lineage>
        <taxon>Eukaryota</taxon>
        <taxon>Fungi</taxon>
        <taxon>Dikarya</taxon>
        <taxon>Ascomycota</taxon>
        <taxon>Pezizomycotina</taxon>
        <taxon>Sordariomycetes</taxon>
        <taxon>Hypocreomycetidae</taxon>
        <taxon>Hypocreales</taxon>
        <taxon>Hypocreaceae</taxon>
        <taxon>Trichoderma</taxon>
    </lineage>
</organism>
<keyword evidence="3" id="KW-1185">Reference proteome</keyword>
<name>G9NSY3_HYPAI</name>
<comment type="caution">
    <text evidence="2">The sequence shown here is derived from an EMBL/GenBank/DDBJ whole genome shotgun (WGS) entry which is preliminary data.</text>
</comment>
<dbReference type="EMBL" id="ABDG02000022">
    <property type="protein sequence ID" value="EHK46527.1"/>
    <property type="molecule type" value="Genomic_DNA"/>
</dbReference>
<sequence>MANDNSKTYNEASSTTVQRCTEANIALVPEDLDFCIRQTLLNKGQIISAGMRQAPGEAEAEAEANMSILLHAFDAKFSTSFISHGSKHRKHGINQHNFASEAPFPS</sequence>
<evidence type="ECO:0000313" key="2">
    <source>
        <dbReference type="EMBL" id="EHK46527.1"/>
    </source>
</evidence>